<dbReference type="Pfam" id="PF16819">
    <property type="entry name" value="DUF5074"/>
    <property type="match status" value="1"/>
</dbReference>
<dbReference type="PANTHER" id="PTHR47197:SF3">
    <property type="entry name" value="DIHYDRO-HEME D1 DEHYDROGENASE"/>
    <property type="match status" value="1"/>
</dbReference>
<protein>
    <recommendedName>
        <fullName evidence="2">Lipoprotein</fullName>
    </recommendedName>
</protein>
<organism evidence="1">
    <name type="scientific">gut metagenome</name>
    <dbReference type="NCBI Taxonomy" id="749906"/>
    <lineage>
        <taxon>unclassified sequences</taxon>
        <taxon>metagenomes</taxon>
        <taxon>organismal metagenomes</taxon>
    </lineage>
</organism>
<evidence type="ECO:0000313" key="1">
    <source>
        <dbReference type="EMBL" id="EJX00988.1"/>
    </source>
</evidence>
<dbReference type="InterPro" id="IPR051200">
    <property type="entry name" value="Host-pathogen_enzymatic-act"/>
</dbReference>
<accession>J9GGN3</accession>
<sequence>MIMTHKFFRLAIAALLLLPLGFTSCDDDEASDEGGKKPTLPTVSSTNQFYVVCQGNQYAGVPGSIYSINPKDTLVTGDLFQSVNKQALGDTPQQPVRYGSKIYVPVFGSNCLWVLNAQTLKIEASVTTQSPQAVCGAAGYIFVSNNDGYVSRIDTLNFAAEPQKMQVGPNPMGMAVAKNKVLVTISDGYNFNNGYANGKKVVGIDIQSFQKTNEYTVGLNPTKVVTNDLGEAFVLCQGNYGDVLPKVQKIAVNNSVSDYCEGSMITMNKNQLYVLNTQVDYTSNKANVSAKIYNTVTNEVTNFEFKDGKAPAMPTALNVTDNGNLYICSDNSPSGYSENGYVYEYKADGTLIHRYNVGIHPFGIVF</sequence>
<comment type="caution">
    <text evidence="1">The sequence shown here is derived from an EMBL/GenBank/DDBJ whole genome shotgun (WGS) entry which is preliminary data.</text>
</comment>
<dbReference type="AlphaFoldDB" id="J9GGN3"/>
<reference evidence="1" key="1">
    <citation type="journal article" date="2012" name="PLoS ONE">
        <title>Gene sets for utilization of primary and secondary nutrition supplies in the distal gut of endangered iberian lynx.</title>
        <authorList>
            <person name="Alcaide M."/>
            <person name="Messina E."/>
            <person name="Richter M."/>
            <person name="Bargiela R."/>
            <person name="Peplies J."/>
            <person name="Huws S.A."/>
            <person name="Newbold C.J."/>
            <person name="Golyshin P.N."/>
            <person name="Simon M.A."/>
            <person name="Lopez G."/>
            <person name="Yakimov M.M."/>
            <person name="Ferrer M."/>
        </authorList>
    </citation>
    <scope>NUCLEOTIDE SEQUENCE</scope>
</reference>
<gene>
    <name evidence="1" type="ORF">EVA_10907</name>
</gene>
<dbReference type="InterPro" id="IPR031815">
    <property type="entry name" value="DUF5074"/>
</dbReference>
<dbReference type="Gene3D" id="2.130.10.10">
    <property type="entry name" value="YVTN repeat-like/Quinoprotein amine dehydrogenase"/>
    <property type="match status" value="1"/>
</dbReference>
<dbReference type="PROSITE" id="PS51257">
    <property type="entry name" value="PROKAR_LIPOPROTEIN"/>
    <property type="match status" value="1"/>
</dbReference>
<dbReference type="PANTHER" id="PTHR47197">
    <property type="entry name" value="PROTEIN NIRF"/>
    <property type="match status" value="1"/>
</dbReference>
<evidence type="ECO:0008006" key="2">
    <source>
        <dbReference type="Google" id="ProtNLM"/>
    </source>
</evidence>
<dbReference type="SUPFAM" id="SSF51004">
    <property type="entry name" value="C-terminal (heme d1) domain of cytochrome cd1-nitrite reductase"/>
    <property type="match status" value="1"/>
</dbReference>
<name>J9GGN3_9ZZZZ</name>
<dbReference type="EMBL" id="AMCI01003141">
    <property type="protein sequence ID" value="EJX00988.1"/>
    <property type="molecule type" value="Genomic_DNA"/>
</dbReference>
<dbReference type="InterPro" id="IPR015943">
    <property type="entry name" value="WD40/YVTN_repeat-like_dom_sf"/>
</dbReference>
<dbReference type="InterPro" id="IPR011048">
    <property type="entry name" value="Haem_d1_sf"/>
</dbReference>
<proteinExistence type="predicted"/>